<feature type="region of interest" description="Disordered" evidence="1">
    <location>
        <begin position="279"/>
        <end position="316"/>
    </location>
</feature>
<feature type="compositionally biased region" description="Basic and acidic residues" evidence="1">
    <location>
        <begin position="673"/>
        <end position="698"/>
    </location>
</feature>
<feature type="compositionally biased region" description="Basic and acidic residues" evidence="1">
    <location>
        <begin position="506"/>
        <end position="535"/>
    </location>
</feature>
<keyword evidence="3" id="KW-1185">Reference proteome</keyword>
<feature type="compositionally biased region" description="Basic and acidic residues" evidence="1">
    <location>
        <begin position="639"/>
        <end position="651"/>
    </location>
</feature>
<reference evidence="2" key="2">
    <citation type="submission" date="2020-05" db="UniProtKB">
        <authorList>
            <consortium name="EnsemblMetazoa"/>
        </authorList>
    </citation>
    <scope>IDENTIFICATION</scope>
    <source>
        <strain evidence="2">maculatus3</strain>
    </source>
</reference>
<name>A0A182T8L1_9DIPT</name>
<feature type="compositionally biased region" description="Polar residues" evidence="1">
    <location>
        <begin position="710"/>
        <end position="723"/>
    </location>
</feature>
<feature type="compositionally biased region" description="Low complexity" evidence="1">
    <location>
        <begin position="80"/>
        <end position="94"/>
    </location>
</feature>
<feature type="compositionally biased region" description="Polar residues" evidence="1">
    <location>
        <begin position="485"/>
        <end position="504"/>
    </location>
</feature>
<feature type="region of interest" description="Disordered" evidence="1">
    <location>
        <begin position="451"/>
        <end position="749"/>
    </location>
</feature>
<feature type="compositionally biased region" description="Polar residues" evidence="1">
    <location>
        <begin position="653"/>
        <end position="672"/>
    </location>
</feature>
<organism evidence="2 3">
    <name type="scientific">Anopheles maculatus</name>
    <dbReference type="NCBI Taxonomy" id="74869"/>
    <lineage>
        <taxon>Eukaryota</taxon>
        <taxon>Metazoa</taxon>
        <taxon>Ecdysozoa</taxon>
        <taxon>Arthropoda</taxon>
        <taxon>Hexapoda</taxon>
        <taxon>Insecta</taxon>
        <taxon>Pterygota</taxon>
        <taxon>Neoptera</taxon>
        <taxon>Endopterygota</taxon>
        <taxon>Diptera</taxon>
        <taxon>Nematocera</taxon>
        <taxon>Culicoidea</taxon>
        <taxon>Culicidae</taxon>
        <taxon>Anophelinae</taxon>
        <taxon>Anopheles</taxon>
        <taxon>Anopheles maculatus group</taxon>
    </lineage>
</organism>
<feature type="compositionally biased region" description="Low complexity" evidence="1">
    <location>
        <begin position="558"/>
        <end position="573"/>
    </location>
</feature>
<feature type="compositionally biased region" description="Basic and acidic residues" evidence="1">
    <location>
        <begin position="724"/>
        <end position="738"/>
    </location>
</feature>
<feature type="compositionally biased region" description="Low complexity" evidence="1">
    <location>
        <begin position="55"/>
        <end position="71"/>
    </location>
</feature>
<feature type="compositionally biased region" description="Basic and acidic residues" evidence="1">
    <location>
        <begin position="279"/>
        <end position="294"/>
    </location>
</feature>
<feature type="compositionally biased region" description="Basic and acidic residues" evidence="1">
    <location>
        <begin position="337"/>
        <end position="346"/>
    </location>
</feature>
<dbReference type="EnsemblMetazoa" id="AMAM021811-RA">
    <property type="protein sequence ID" value="AMAM021811-PA"/>
    <property type="gene ID" value="AMAM021811"/>
</dbReference>
<evidence type="ECO:0000313" key="3">
    <source>
        <dbReference type="Proteomes" id="UP000075901"/>
    </source>
</evidence>
<dbReference type="AlphaFoldDB" id="A0A182T8L1"/>
<dbReference type="Proteomes" id="UP000075901">
    <property type="component" value="Unassembled WGS sequence"/>
</dbReference>
<feature type="region of interest" description="Disordered" evidence="1">
    <location>
        <begin position="48"/>
        <end position="143"/>
    </location>
</feature>
<evidence type="ECO:0000313" key="2">
    <source>
        <dbReference type="EnsemblMetazoa" id="AMAM021811-PA"/>
    </source>
</evidence>
<feature type="compositionally biased region" description="Acidic residues" evidence="1">
    <location>
        <begin position="129"/>
        <end position="143"/>
    </location>
</feature>
<evidence type="ECO:0000256" key="1">
    <source>
        <dbReference type="SAM" id="MobiDB-lite"/>
    </source>
</evidence>
<dbReference type="VEuPathDB" id="VectorBase:AMAM021811"/>
<reference evidence="3" key="1">
    <citation type="submission" date="2013-09" db="EMBL/GenBank/DDBJ databases">
        <title>The Genome Sequence of Anopheles maculatus species B.</title>
        <authorList>
            <consortium name="The Broad Institute Genomics Platform"/>
            <person name="Neafsey D.E."/>
            <person name="Besansky N."/>
            <person name="Howell P."/>
            <person name="Walton C."/>
            <person name="Young S.K."/>
            <person name="Zeng Q."/>
            <person name="Gargeya S."/>
            <person name="Fitzgerald M."/>
            <person name="Haas B."/>
            <person name="Abouelleil A."/>
            <person name="Allen A.W."/>
            <person name="Alvarado L."/>
            <person name="Arachchi H.M."/>
            <person name="Berlin A.M."/>
            <person name="Chapman S.B."/>
            <person name="Gainer-Dewar J."/>
            <person name="Goldberg J."/>
            <person name="Griggs A."/>
            <person name="Gujja S."/>
            <person name="Hansen M."/>
            <person name="Howarth C."/>
            <person name="Imamovic A."/>
            <person name="Ireland A."/>
            <person name="Larimer J."/>
            <person name="McCowan C."/>
            <person name="Murphy C."/>
            <person name="Pearson M."/>
            <person name="Poon T.W."/>
            <person name="Priest M."/>
            <person name="Roberts A."/>
            <person name="Saif S."/>
            <person name="Shea T."/>
            <person name="Sisk P."/>
            <person name="Sykes S."/>
            <person name="Wortman J."/>
            <person name="Nusbaum C."/>
            <person name="Birren B."/>
        </authorList>
    </citation>
    <scope>NUCLEOTIDE SEQUENCE [LARGE SCALE GENOMIC DNA]</scope>
    <source>
        <strain evidence="3">maculatus3</strain>
    </source>
</reference>
<proteinExistence type="predicted"/>
<feature type="compositionally biased region" description="Acidic residues" evidence="1">
    <location>
        <begin position="350"/>
        <end position="398"/>
    </location>
</feature>
<protein>
    <submittedName>
        <fullName evidence="2">Uncharacterized protein</fullName>
    </submittedName>
</protein>
<sequence length="749" mass="80650">MDYIGDLLNQMSSAFNQETAIPKKEEISMDETLKWRALKNNQFASRTRFPHQIASSTGSGSTRSGLINGRKSAGGGGTTSSGSTSNRQRRQTSGGSCTDSRRPAATVDDGSRSPAALLGDNGTLTPDPVADEEQEVSEEEGEDIEIEIAKDISGEELQEALGLSQLVEVESEDFGTTLEMEERMETAETSDDLALQEEKKRNPTMEEQNIGGEAEIVAEDCKPEDVIDTKASLEVPYCSSASVSPTVLLEQKEIVNEQLVLLPSKCDTEEVDVPMQIDDTHETKTPNSMEHEGAAADSTHSGDGAVECKTSSESNEQMITIDHASKTIGEIDTVAKVGDKDVHDDAATADLDDAPMLDNVEDDDDDDEDDVLIINTDEVDEVVELAETSKEDEEDEEESSKNDDLATTMMPQPKDDAQSIAEIVIEKQEASEPQSDALVTLQNVADKVEEKFDPKEKAVEEKQVVAQARDQSSNDCEEVKFSDSLKASTSNTQLKQSGDPQSSVCEKVEEKTESTMVEECKSSANETDERSEKETANVSMEKSEQTAAAGRTTRSKKVTTVAVAPAVNTSPPAGIAAITQSQRRSQRFQKDSTSVASGEGKLNGENATEPMLIVKEEEPDDTVAPKKRASVGAGSAGEAKMKASIKSDRSLRSKQQGSSAATQPPSSSVTTRRASETVKATPDEAHDTPEGNETEKSMTGRRGRKRLSQDRSAASSVVSNDPVTRTREKSTKSDEVPKVVESTVVGQGR</sequence>
<feature type="compositionally biased region" description="Basic and acidic residues" evidence="1">
    <location>
        <begin position="451"/>
        <end position="463"/>
    </location>
</feature>
<feature type="region of interest" description="Disordered" evidence="1">
    <location>
        <begin position="336"/>
        <end position="416"/>
    </location>
</feature>
<feature type="region of interest" description="Disordered" evidence="1">
    <location>
        <begin position="180"/>
        <end position="217"/>
    </location>
</feature>
<accession>A0A182T8L1</accession>